<dbReference type="InParanoid" id="A0A1B4XJ60"/>
<dbReference type="PANTHER" id="PTHR37528">
    <property type="entry name" value="UPF0149 PROTEIN YGFB"/>
    <property type="match status" value="1"/>
</dbReference>
<dbReference type="PANTHER" id="PTHR37528:SF1">
    <property type="entry name" value="UPF0149 PROTEIN YGFB"/>
    <property type="match status" value="1"/>
</dbReference>
<dbReference type="InterPro" id="IPR011978">
    <property type="entry name" value="YgfB-like"/>
</dbReference>
<reference evidence="2 3" key="1">
    <citation type="submission" date="2015-05" db="EMBL/GenBank/DDBJ databases">
        <title>Complete genome sequence of a sulfur-oxidizing gammaproteobacterium strain HA5.</title>
        <authorList>
            <person name="Miura A."/>
            <person name="Kojima H."/>
            <person name="Fukui M."/>
        </authorList>
    </citation>
    <scope>NUCLEOTIDE SEQUENCE [LARGE SCALE GENOMIC DNA]</scope>
    <source>
        <strain evidence="2 3">HA5</strain>
    </source>
</reference>
<evidence type="ECO:0000256" key="1">
    <source>
        <dbReference type="ARBA" id="ARBA00038308"/>
    </source>
</evidence>
<dbReference type="Pfam" id="PF03695">
    <property type="entry name" value="UPF0149"/>
    <property type="match status" value="1"/>
</dbReference>
<sequence>MENTPDFPAYDDAARLLHEAGVTTSPAEVHGIIAGVLCAPQGARVAWQELVLGRDVPMPPPLAQVLTSLHRATHAHLNGMECDFALLLPDDEHGLAGQIEGLSDWCRGYLLGLHAGGVKQGQTLPGDAGEIIRDITSISEADLDASGAGEEEARALTEIVEYLRVGVQLVFEELQPPVAKH</sequence>
<organism evidence="2 3">
    <name type="scientific">Sulfuricaulis limicola</name>
    <dbReference type="NCBI Taxonomy" id="1620215"/>
    <lineage>
        <taxon>Bacteria</taxon>
        <taxon>Pseudomonadati</taxon>
        <taxon>Pseudomonadota</taxon>
        <taxon>Gammaproteobacteria</taxon>
        <taxon>Acidiferrobacterales</taxon>
        <taxon>Acidiferrobacteraceae</taxon>
        <taxon>Sulfuricaulis</taxon>
    </lineage>
</organism>
<keyword evidence="3" id="KW-1185">Reference proteome</keyword>
<dbReference type="SUPFAM" id="SSF101327">
    <property type="entry name" value="YgfB-like"/>
    <property type="match status" value="1"/>
</dbReference>
<dbReference type="KEGG" id="slim:SCL_2566"/>
<dbReference type="GO" id="GO:0005829">
    <property type="term" value="C:cytosol"/>
    <property type="evidence" value="ECO:0007669"/>
    <property type="project" value="TreeGrafter"/>
</dbReference>
<protein>
    <submittedName>
        <fullName evidence="2">Uncharacterized protein</fullName>
    </submittedName>
</protein>
<gene>
    <name evidence="2" type="ORF">SCL_2566</name>
</gene>
<dbReference type="InterPro" id="IPR036255">
    <property type="entry name" value="YgfB-like_sf"/>
</dbReference>
<evidence type="ECO:0000313" key="3">
    <source>
        <dbReference type="Proteomes" id="UP000243180"/>
    </source>
</evidence>
<accession>A0A1B4XJ60</accession>
<dbReference type="AlphaFoldDB" id="A0A1B4XJ60"/>
<dbReference type="EMBL" id="AP014879">
    <property type="protein sequence ID" value="BAV34843.1"/>
    <property type="molecule type" value="Genomic_DNA"/>
</dbReference>
<dbReference type="Gene3D" id="1.20.120.740">
    <property type="entry name" value="YgfB uncharacterised protein family UPF0149, PF03695"/>
    <property type="match status" value="1"/>
</dbReference>
<dbReference type="RefSeq" id="WP_096361543.1">
    <property type="nucleotide sequence ID" value="NZ_AP014879.1"/>
</dbReference>
<dbReference type="Proteomes" id="UP000243180">
    <property type="component" value="Chromosome"/>
</dbReference>
<dbReference type="FunCoup" id="A0A1B4XJ60">
    <property type="interactions" value="46"/>
</dbReference>
<comment type="similarity">
    <text evidence="1">Belongs to the UPF0149 family.</text>
</comment>
<proteinExistence type="inferred from homology"/>
<dbReference type="OrthoDB" id="9783391at2"/>
<name>A0A1B4XJ60_9GAMM</name>
<evidence type="ECO:0000313" key="2">
    <source>
        <dbReference type="EMBL" id="BAV34843.1"/>
    </source>
</evidence>